<protein>
    <submittedName>
        <fullName evidence="3">CocE/NonD family hydrolase</fullName>
    </submittedName>
</protein>
<name>A0ABP4ICJ9_9ACTN</name>
<dbReference type="Pfam" id="PF08530">
    <property type="entry name" value="PepX_C"/>
    <property type="match status" value="1"/>
</dbReference>
<dbReference type="SUPFAM" id="SSF53474">
    <property type="entry name" value="alpha/beta-Hydrolases"/>
    <property type="match status" value="1"/>
</dbReference>
<dbReference type="InterPro" id="IPR013736">
    <property type="entry name" value="Xaa-Pro_dipept_C"/>
</dbReference>
<reference evidence="4" key="1">
    <citation type="journal article" date="2019" name="Int. J. Syst. Evol. Microbiol.">
        <title>The Global Catalogue of Microorganisms (GCM) 10K type strain sequencing project: providing services to taxonomists for standard genome sequencing and annotation.</title>
        <authorList>
            <consortium name="The Broad Institute Genomics Platform"/>
            <consortium name="The Broad Institute Genome Sequencing Center for Infectious Disease"/>
            <person name="Wu L."/>
            <person name="Ma J."/>
        </authorList>
    </citation>
    <scope>NUCLEOTIDE SEQUENCE [LARGE SCALE GENOMIC DNA]</scope>
    <source>
        <strain evidence="4">JCM 12393</strain>
    </source>
</reference>
<proteinExistence type="predicted"/>
<evidence type="ECO:0000313" key="3">
    <source>
        <dbReference type="EMBL" id="GAA1386994.1"/>
    </source>
</evidence>
<keyword evidence="1 3" id="KW-0378">Hydrolase</keyword>
<dbReference type="InterPro" id="IPR029058">
    <property type="entry name" value="AB_hydrolase_fold"/>
</dbReference>
<dbReference type="InterPro" id="IPR008979">
    <property type="entry name" value="Galactose-bd-like_sf"/>
</dbReference>
<dbReference type="Gene3D" id="3.40.50.1820">
    <property type="entry name" value="alpha/beta hydrolase"/>
    <property type="match status" value="1"/>
</dbReference>
<dbReference type="SUPFAM" id="SSF49785">
    <property type="entry name" value="Galactose-binding domain-like"/>
    <property type="match status" value="1"/>
</dbReference>
<feature type="domain" description="Xaa-Pro dipeptidyl-peptidase C-terminal" evidence="2">
    <location>
        <begin position="353"/>
        <end position="606"/>
    </location>
</feature>
<keyword evidence="4" id="KW-1185">Reference proteome</keyword>
<evidence type="ECO:0000313" key="4">
    <source>
        <dbReference type="Proteomes" id="UP001499863"/>
    </source>
</evidence>
<evidence type="ECO:0000259" key="2">
    <source>
        <dbReference type="SMART" id="SM00939"/>
    </source>
</evidence>
<comment type="caution">
    <text evidence="3">The sequence shown here is derived from an EMBL/GenBank/DDBJ whole genome shotgun (WGS) entry which is preliminary data.</text>
</comment>
<dbReference type="Gene3D" id="2.60.120.260">
    <property type="entry name" value="Galactose-binding domain-like"/>
    <property type="match status" value="1"/>
</dbReference>
<dbReference type="EMBL" id="BAAAKJ010000054">
    <property type="protein sequence ID" value="GAA1386994.1"/>
    <property type="molecule type" value="Genomic_DNA"/>
</dbReference>
<evidence type="ECO:0000256" key="1">
    <source>
        <dbReference type="ARBA" id="ARBA00022801"/>
    </source>
</evidence>
<gene>
    <name evidence="3" type="ORF">GCM10009639_11470</name>
</gene>
<accession>A0ABP4ICJ9</accession>
<dbReference type="InterPro" id="IPR000383">
    <property type="entry name" value="Xaa-Pro-like_dom"/>
</dbReference>
<dbReference type="SMART" id="SM00939">
    <property type="entry name" value="PepX_C"/>
    <property type="match status" value="1"/>
</dbReference>
<dbReference type="GO" id="GO:0016787">
    <property type="term" value="F:hydrolase activity"/>
    <property type="evidence" value="ECO:0007669"/>
    <property type="project" value="UniProtKB-KW"/>
</dbReference>
<dbReference type="RefSeq" id="WP_344328356.1">
    <property type="nucleotide sequence ID" value="NZ_BAAAKJ010000054.1"/>
</dbReference>
<dbReference type="Pfam" id="PF02129">
    <property type="entry name" value="Peptidase_S15"/>
    <property type="match status" value="1"/>
</dbReference>
<sequence>MTTASGDPIASVTDATLIDIATNGIWGPGLTPSESVADLARALLAALQGDQGAELPAELAQLVAEVRQASTVDVTGITVPGDTGDLRLSALTIKLNDGASHPVVIVPAGWNPYGWLPFLFAYLTLARRGYHVLAYSPRGIGIPGWLSTSEGFVDVAGEKDWADGSVVIDYAEEYFNPSKVGFLGLSYGSGISQLVAAHDPGERVSVVVAGSTWGNLATSLYANGTRHLEAVRLLIDFTGGPMEEKFDEDTQAILKDFLAGRNLDAVVAWGDKRSPQTYVDRTNARGIPTFISNTWHETLFPVGPVIDTFQRLTVPKRLNLWIGDHGAPEGPGLTGLLSGLPFPGLGVPMREAYQWLDHHLLDADNGVPEWTEAKAQSMFTYRTIPIPGGSNLITVAAKREALERWADFTTGGESWYLTGGNGSGDGVLSDKPAVGWSRDFAAGLLTEAVAVDKVMETGQKEWFGNPKVYDLAAFDRSRLLVWATDPLSGSGGVARRIRGEATVRLGLRSEAAAATLVAYLFDVLPDGTARIITHEPYTATDLTPNANTVVTWRLQAASYDLPAGHRLALVVNGRDPLYSYANMDLPVSTTTTIGSQTGQEAVLELPLG</sequence>
<dbReference type="Proteomes" id="UP001499863">
    <property type="component" value="Unassembled WGS sequence"/>
</dbReference>
<organism evidence="3 4">
    <name type="scientific">Kitasatospora putterlickiae</name>
    <dbReference type="NCBI Taxonomy" id="221725"/>
    <lineage>
        <taxon>Bacteria</taxon>
        <taxon>Bacillati</taxon>
        <taxon>Actinomycetota</taxon>
        <taxon>Actinomycetes</taxon>
        <taxon>Kitasatosporales</taxon>
        <taxon>Streptomycetaceae</taxon>
        <taxon>Kitasatospora</taxon>
    </lineage>
</organism>